<reference evidence="1 2" key="1">
    <citation type="journal article" date="2023" name="Mol. Ecol. Resour.">
        <title>Chromosome-level genome assembly of a triploid poplar Populus alba 'Berolinensis'.</title>
        <authorList>
            <person name="Chen S."/>
            <person name="Yu Y."/>
            <person name="Wang X."/>
            <person name="Wang S."/>
            <person name="Zhang T."/>
            <person name="Zhou Y."/>
            <person name="He R."/>
            <person name="Meng N."/>
            <person name="Wang Y."/>
            <person name="Liu W."/>
            <person name="Liu Z."/>
            <person name="Liu J."/>
            <person name="Guo Q."/>
            <person name="Huang H."/>
            <person name="Sederoff R.R."/>
            <person name="Wang G."/>
            <person name="Qu G."/>
            <person name="Chen S."/>
        </authorList>
    </citation>
    <scope>NUCLEOTIDE SEQUENCE [LARGE SCALE GENOMIC DNA]</scope>
    <source>
        <strain evidence="1">SC-2020</strain>
    </source>
</reference>
<name>A0AAD6PQV6_9ROSI</name>
<dbReference type="Proteomes" id="UP001164929">
    <property type="component" value="Chromosome 18"/>
</dbReference>
<sequence length="84" mass="9637">MVAIASDGEKRKLQFNHRTRTFLSPKEARHQLHHPLKLKLGNYLVIIKEQSQALPYISLASSMCGRVGTQWSQIARHKEKSRSV</sequence>
<evidence type="ECO:0000313" key="1">
    <source>
        <dbReference type="EMBL" id="KAJ6957823.1"/>
    </source>
</evidence>
<comment type="caution">
    <text evidence="1">The sequence shown here is derived from an EMBL/GenBank/DDBJ whole genome shotgun (WGS) entry which is preliminary data.</text>
</comment>
<accession>A0AAD6PQV6</accession>
<dbReference type="AlphaFoldDB" id="A0AAD6PQV6"/>
<gene>
    <name evidence="1" type="ORF">NC653_039717</name>
</gene>
<proteinExistence type="predicted"/>
<evidence type="ECO:0000313" key="2">
    <source>
        <dbReference type="Proteomes" id="UP001164929"/>
    </source>
</evidence>
<keyword evidence="2" id="KW-1185">Reference proteome</keyword>
<dbReference type="EMBL" id="JAQIZT010000018">
    <property type="protein sequence ID" value="KAJ6957823.1"/>
    <property type="molecule type" value="Genomic_DNA"/>
</dbReference>
<protein>
    <submittedName>
        <fullName evidence="1">Uncharacterized protein</fullName>
    </submittedName>
</protein>
<organism evidence="1 2">
    <name type="scientific">Populus alba x Populus x berolinensis</name>
    <dbReference type="NCBI Taxonomy" id="444605"/>
    <lineage>
        <taxon>Eukaryota</taxon>
        <taxon>Viridiplantae</taxon>
        <taxon>Streptophyta</taxon>
        <taxon>Embryophyta</taxon>
        <taxon>Tracheophyta</taxon>
        <taxon>Spermatophyta</taxon>
        <taxon>Magnoliopsida</taxon>
        <taxon>eudicotyledons</taxon>
        <taxon>Gunneridae</taxon>
        <taxon>Pentapetalae</taxon>
        <taxon>rosids</taxon>
        <taxon>fabids</taxon>
        <taxon>Malpighiales</taxon>
        <taxon>Salicaceae</taxon>
        <taxon>Saliceae</taxon>
        <taxon>Populus</taxon>
    </lineage>
</organism>